<dbReference type="InterPro" id="IPR036397">
    <property type="entry name" value="RNaseH_sf"/>
</dbReference>
<comment type="caution">
    <text evidence="1">The sequence shown here is derived from an EMBL/GenBank/DDBJ whole genome shotgun (WGS) entry which is preliminary data.</text>
</comment>
<dbReference type="PANTHER" id="PTHR47331:SF2">
    <property type="match status" value="1"/>
</dbReference>
<dbReference type="InterPro" id="IPR012337">
    <property type="entry name" value="RNaseH-like_sf"/>
</dbReference>
<dbReference type="SUPFAM" id="SSF53098">
    <property type="entry name" value="Ribonuclease H-like"/>
    <property type="match status" value="1"/>
</dbReference>
<evidence type="ECO:0008006" key="3">
    <source>
        <dbReference type="Google" id="ProtNLM"/>
    </source>
</evidence>
<proteinExistence type="predicted"/>
<reference evidence="1 2" key="1">
    <citation type="submission" date="2023-02" db="EMBL/GenBank/DDBJ databases">
        <title>LHISI_Scaffold_Assembly.</title>
        <authorList>
            <person name="Stuart O.P."/>
            <person name="Cleave R."/>
            <person name="Magrath M.J.L."/>
            <person name="Mikheyev A.S."/>
        </authorList>
    </citation>
    <scope>NUCLEOTIDE SEQUENCE [LARGE SCALE GENOMIC DNA]</scope>
    <source>
        <strain evidence="1">Daus_M_001</strain>
        <tissue evidence="1">Leg muscle</tissue>
    </source>
</reference>
<dbReference type="EMBL" id="JARBHB010000002">
    <property type="protein sequence ID" value="KAJ8893251.1"/>
    <property type="molecule type" value="Genomic_DNA"/>
</dbReference>
<evidence type="ECO:0000313" key="1">
    <source>
        <dbReference type="EMBL" id="KAJ8893251.1"/>
    </source>
</evidence>
<sequence>MIAWRLCFKHNTLYETEKQFRPLSVNELKYTEGAVLWLVQEKAFSSLEDSRICMLCPCRDEAGFIRVKTRLTERDYEYAFTTPVVLPQDHPVVKCLVCQYHIKIVKGRQLTLSIVKNCTVCRRYVCNSFDVVSPPLLPSRVNDTSVFEVGSIDYSGLPIIRGGKKIVTSLSTNTFLLALWKFIARRGRPSVIYSDNATCFQGRENALETLDCDEIQVYCSIQRIQWRYNPPAASWWGGLYERMVQTCVLPLEVDMGPAEPGVDETEDNKGGVAQVSDSPNCPATITYDELRQTQCGRLIQVPYRLNL</sequence>
<gene>
    <name evidence="1" type="ORF">PR048_005842</name>
</gene>
<protein>
    <recommendedName>
        <fullName evidence="3">Integrase catalytic domain-containing protein</fullName>
    </recommendedName>
</protein>
<evidence type="ECO:0000313" key="2">
    <source>
        <dbReference type="Proteomes" id="UP001159363"/>
    </source>
</evidence>
<dbReference type="PANTHER" id="PTHR47331">
    <property type="entry name" value="PHD-TYPE DOMAIN-CONTAINING PROTEIN"/>
    <property type="match status" value="1"/>
</dbReference>
<keyword evidence="2" id="KW-1185">Reference proteome</keyword>
<dbReference type="Proteomes" id="UP001159363">
    <property type="component" value="Chromosome 2"/>
</dbReference>
<organism evidence="1 2">
    <name type="scientific">Dryococelus australis</name>
    <dbReference type="NCBI Taxonomy" id="614101"/>
    <lineage>
        <taxon>Eukaryota</taxon>
        <taxon>Metazoa</taxon>
        <taxon>Ecdysozoa</taxon>
        <taxon>Arthropoda</taxon>
        <taxon>Hexapoda</taxon>
        <taxon>Insecta</taxon>
        <taxon>Pterygota</taxon>
        <taxon>Neoptera</taxon>
        <taxon>Polyneoptera</taxon>
        <taxon>Phasmatodea</taxon>
        <taxon>Verophasmatodea</taxon>
        <taxon>Anareolatae</taxon>
        <taxon>Phasmatidae</taxon>
        <taxon>Eurycanthinae</taxon>
        <taxon>Dryococelus</taxon>
    </lineage>
</organism>
<name>A0ABQ9I9E5_9NEOP</name>
<accession>A0ABQ9I9E5</accession>
<dbReference type="Gene3D" id="3.30.420.10">
    <property type="entry name" value="Ribonuclease H-like superfamily/Ribonuclease H"/>
    <property type="match status" value="1"/>
</dbReference>